<name>A0A2U9P780_STRAS</name>
<dbReference type="Proteomes" id="UP000247634">
    <property type="component" value="Chromosome"/>
</dbReference>
<keyword evidence="3" id="KW-1185">Reference proteome</keyword>
<gene>
    <name evidence="2" type="ORF">DMT42_26965</name>
</gene>
<dbReference type="KEGG" id="sact:DMT42_26965"/>
<evidence type="ECO:0000256" key="1">
    <source>
        <dbReference type="SAM" id="Phobius"/>
    </source>
</evidence>
<feature type="transmembrane region" description="Helical" evidence="1">
    <location>
        <begin position="127"/>
        <end position="147"/>
    </location>
</feature>
<dbReference type="AlphaFoldDB" id="A0A2U9P780"/>
<evidence type="ECO:0008006" key="4">
    <source>
        <dbReference type="Google" id="ProtNLM"/>
    </source>
</evidence>
<protein>
    <recommendedName>
        <fullName evidence="4">Integral membrane protein</fullName>
    </recommendedName>
</protein>
<keyword evidence="1" id="KW-1133">Transmembrane helix</keyword>
<sequence length="179" mass="18976">MAEQDVSVGQLLLAEYQSVKDEQKARIGFRDNLLYVTLAVVAAVIAAAAQAKQSSMLLALPPVCVVLGWTYLVNDEKISAIGRYVRDELGPRLSQLADTSGGFAAFGWETAHRSDARRGTRKAIQCVVDLTAFCAVPLAALVVFWASGEGGGLLVGLSVLEALTVVGLAVQVVLYTRPA</sequence>
<evidence type="ECO:0000313" key="3">
    <source>
        <dbReference type="Proteomes" id="UP000247634"/>
    </source>
</evidence>
<keyword evidence="1" id="KW-0812">Transmembrane</keyword>
<feature type="transmembrane region" description="Helical" evidence="1">
    <location>
        <begin position="55"/>
        <end position="73"/>
    </location>
</feature>
<dbReference type="RefSeq" id="WP_110630744.1">
    <property type="nucleotide sequence ID" value="NZ_CP029788.1"/>
</dbReference>
<feature type="transmembrane region" description="Helical" evidence="1">
    <location>
        <begin position="32"/>
        <end position="49"/>
    </location>
</feature>
<evidence type="ECO:0000313" key="2">
    <source>
        <dbReference type="EMBL" id="AWT45566.1"/>
    </source>
</evidence>
<accession>A0A2U9P780</accession>
<reference evidence="2 3" key="1">
    <citation type="submission" date="2018-06" db="EMBL/GenBank/DDBJ databases">
        <title>The complete genome sequence of a nosiheptide producer Streptomyces actuosus ATCC 25421: deducing the ability of producing a new class III lantibiotics.</title>
        <authorList>
            <person name="Liu W."/>
            <person name="Sun F."/>
            <person name="Hu Y."/>
        </authorList>
    </citation>
    <scope>NUCLEOTIDE SEQUENCE [LARGE SCALE GENOMIC DNA]</scope>
    <source>
        <strain evidence="2 3">ATCC 25421</strain>
    </source>
</reference>
<keyword evidence="1" id="KW-0472">Membrane</keyword>
<proteinExistence type="predicted"/>
<dbReference type="EMBL" id="CP029788">
    <property type="protein sequence ID" value="AWT45566.1"/>
    <property type="molecule type" value="Genomic_DNA"/>
</dbReference>
<feature type="transmembrane region" description="Helical" evidence="1">
    <location>
        <begin position="153"/>
        <end position="175"/>
    </location>
</feature>
<dbReference type="OrthoDB" id="529281at2"/>
<organism evidence="2 3">
    <name type="scientific">Streptomyces actuosus</name>
    <dbReference type="NCBI Taxonomy" id="1885"/>
    <lineage>
        <taxon>Bacteria</taxon>
        <taxon>Bacillati</taxon>
        <taxon>Actinomycetota</taxon>
        <taxon>Actinomycetes</taxon>
        <taxon>Kitasatosporales</taxon>
        <taxon>Streptomycetaceae</taxon>
        <taxon>Streptomyces</taxon>
    </lineage>
</organism>